<feature type="compositionally biased region" description="Basic residues" evidence="1">
    <location>
        <begin position="123"/>
        <end position="132"/>
    </location>
</feature>
<organism evidence="2 3">
    <name type="scientific">Halteria grandinella</name>
    <dbReference type="NCBI Taxonomy" id="5974"/>
    <lineage>
        <taxon>Eukaryota</taxon>
        <taxon>Sar</taxon>
        <taxon>Alveolata</taxon>
        <taxon>Ciliophora</taxon>
        <taxon>Intramacronucleata</taxon>
        <taxon>Spirotrichea</taxon>
        <taxon>Stichotrichia</taxon>
        <taxon>Sporadotrichida</taxon>
        <taxon>Halteriidae</taxon>
        <taxon>Halteria</taxon>
    </lineage>
</organism>
<dbReference type="AlphaFoldDB" id="A0A8J8NM13"/>
<proteinExistence type="predicted"/>
<gene>
    <name evidence="2" type="ORF">FGO68_gene2984</name>
</gene>
<evidence type="ECO:0000313" key="2">
    <source>
        <dbReference type="EMBL" id="TNV77010.1"/>
    </source>
</evidence>
<dbReference type="Proteomes" id="UP000785679">
    <property type="component" value="Unassembled WGS sequence"/>
</dbReference>
<name>A0A8J8NM13_HALGN</name>
<evidence type="ECO:0000313" key="3">
    <source>
        <dbReference type="Proteomes" id="UP000785679"/>
    </source>
</evidence>
<keyword evidence="3" id="KW-1185">Reference proteome</keyword>
<reference evidence="2" key="1">
    <citation type="submission" date="2019-06" db="EMBL/GenBank/DDBJ databases">
        <authorList>
            <person name="Zheng W."/>
        </authorList>
    </citation>
    <scope>NUCLEOTIDE SEQUENCE</scope>
    <source>
        <strain evidence="2">QDHG01</strain>
    </source>
</reference>
<feature type="region of interest" description="Disordered" evidence="1">
    <location>
        <begin position="113"/>
        <end position="174"/>
    </location>
</feature>
<dbReference type="EMBL" id="RRYP01012586">
    <property type="protein sequence ID" value="TNV77010.1"/>
    <property type="molecule type" value="Genomic_DNA"/>
</dbReference>
<comment type="caution">
    <text evidence="2">The sequence shown here is derived from an EMBL/GenBank/DDBJ whole genome shotgun (WGS) entry which is preliminary data.</text>
</comment>
<protein>
    <submittedName>
        <fullName evidence="2">Uncharacterized protein</fullName>
    </submittedName>
</protein>
<accession>A0A8J8NM13</accession>
<sequence>MFMAPFTTSTQAVTIRLPQYLKLSIALKTAPLSRPPVFPVAFAHPGDSLCEHFSSHTLSRTHNHQVLGDQQVGPLKSYLTLTHIAAPTLPIRAAAQVLVSLLHRFPLSQLLNQSLHGGGSPRSGRKASATHKGKPDKMNETYLMSREQPLTSSQARGRAENPFSSSSPGSALHGTMNTKAKKMAAAEADSSTDLVKRSRTFRFRTLTNQKDLLTQEPAPFDKANVVTLNPADFTTRRLQNIRAQHARSDCYYKNRLTRPTPGRVRAHIPLDSLGLSLKSLPVSRQNSPALFILL</sequence>
<evidence type="ECO:0000256" key="1">
    <source>
        <dbReference type="SAM" id="MobiDB-lite"/>
    </source>
</evidence>